<keyword evidence="1" id="KW-0378">Hydrolase</keyword>
<reference evidence="7 8" key="1">
    <citation type="submission" date="2019-07" db="EMBL/GenBank/DDBJ databases">
        <title>Genomes of Cafeteria roenbergensis.</title>
        <authorList>
            <person name="Fischer M.G."/>
            <person name="Hackl T."/>
            <person name="Roman M."/>
        </authorList>
    </citation>
    <scope>NUCLEOTIDE SEQUENCE [LARGE SCALE GENOMIC DNA]</scope>
    <source>
        <strain evidence="3 8">BVI</strain>
        <strain evidence="5 10">Cflag</strain>
        <strain evidence="6 7">E4-10P</strain>
        <strain evidence="4 9">RCC970-E3</strain>
    </source>
</reference>
<protein>
    <recommendedName>
        <fullName evidence="11">Maf-like protein</fullName>
    </recommendedName>
</protein>
<name>A0A5A8CBE8_CAFRO</name>
<evidence type="ECO:0000313" key="6">
    <source>
        <dbReference type="EMBL" id="KAA0174941.1"/>
    </source>
</evidence>
<dbReference type="Proteomes" id="UP000322899">
    <property type="component" value="Unassembled WGS sequence"/>
</dbReference>
<dbReference type="InterPro" id="IPR029001">
    <property type="entry name" value="ITPase-like_fam"/>
</dbReference>
<dbReference type="EMBL" id="VLTM01000030">
    <property type="protein sequence ID" value="KAA0162075.1"/>
    <property type="molecule type" value="Genomic_DNA"/>
</dbReference>
<evidence type="ECO:0000313" key="9">
    <source>
        <dbReference type="Proteomes" id="UP000324907"/>
    </source>
</evidence>
<feature type="region of interest" description="Disordered" evidence="2">
    <location>
        <begin position="1"/>
        <end position="20"/>
    </location>
</feature>
<dbReference type="Proteomes" id="UP000325113">
    <property type="component" value="Unassembled WGS sequence"/>
</dbReference>
<gene>
    <name evidence="6" type="ORF">FNF27_03656</name>
    <name evidence="4" type="ORF">FNF28_05384</name>
    <name evidence="3" type="ORF">FNF29_05219</name>
    <name evidence="5" type="ORF">FNF31_03486</name>
</gene>
<dbReference type="OrthoDB" id="10267058at2759"/>
<feature type="region of interest" description="Disordered" evidence="2">
    <location>
        <begin position="133"/>
        <end position="164"/>
    </location>
</feature>
<organism evidence="3 8">
    <name type="scientific">Cafeteria roenbergensis</name>
    <name type="common">Marine flagellate</name>
    <dbReference type="NCBI Taxonomy" id="33653"/>
    <lineage>
        <taxon>Eukaryota</taxon>
        <taxon>Sar</taxon>
        <taxon>Stramenopiles</taxon>
        <taxon>Bigyra</taxon>
        <taxon>Opalozoa</taxon>
        <taxon>Bicosoecida</taxon>
        <taxon>Cafeteriaceae</taxon>
        <taxon>Cafeteria</taxon>
    </lineage>
</organism>
<evidence type="ECO:0000313" key="5">
    <source>
        <dbReference type="EMBL" id="KAA0162075.1"/>
    </source>
</evidence>
<dbReference type="EMBL" id="VLTL01000107">
    <property type="protein sequence ID" value="KAA0160685.1"/>
    <property type="molecule type" value="Genomic_DNA"/>
</dbReference>
<dbReference type="OMA" id="DYQKEDN"/>
<keyword evidence="8" id="KW-1185">Reference proteome</keyword>
<sequence>MQSPVTRALQQRRARHAPPATSRLQVILGSASEGRRQVMATLGVPFSTMRADIDEKAVRHADPYALPVVVAAAKCKALLQRVRIPAVIITADQVVLGPVATSAAARGGHPAANPAELAAAVGLPAGDPVVGFPEALAPGDGASDGDGSAEATGTGGAADGTPAGNGRARCVVEVREKPESEAEAADFVRRYSGGWVQCVSGLVAHNTRTGQRAAAIDVATVEFDAIPEEAQVAMLRPASGEPSPLLRSAGAVVVEHPAVAPFVRTMHAPIDSVMGLPKALVRDLLAAVGGPVLPSEPQPAALPHGSAAAAE</sequence>
<dbReference type="Proteomes" id="UP000323011">
    <property type="component" value="Unassembled WGS sequence"/>
</dbReference>
<dbReference type="EMBL" id="VLTO01000018">
    <property type="protein sequence ID" value="KAA0174941.1"/>
    <property type="molecule type" value="Genomic_DNA"/>
</dbReference>
<evidence type="ECO:0000313" key="4">
    <source>
        <dbReference type="EMBL" id="KAA0160685.1"/>
    </source>
</evidence>
<dbReference type="InterPro" id="IPR003697">
    <property type="entry name" value="Maf-like"/>
</dbReference>
<dbReference type="Proteomes" id="UP000324907">
    <property type="component" value="Unassembled WGS sequence"/>
</dbReference>
<dbReference type="AlphaFoldDB" id="A0A5A8CBE8"/>
<evidence type="ECO:0000256" key="2">
    <source>
        <dbReference type="SAM" id="MobiDB-lite"/>
    </source>
</evidence>
<dbReference type="Gene3D" id="3.90.950.10">
    <property type="match status" value="2"/>
</dbReference>
<proteinExistence type="predicted"/>
<feature type="compositionally biased region" description="Low complexity" evidence="2">
    <location>
        <begin position="135"/>
        <end position="152"/>
    </location>
</feature>
<comment type="caution">
    <text evidence="3">The sequence shown here is derived from an EMBL/GenBank/DDBJ whole genome shotgun (WGS) entry which is preliminary data.</text>
</comment>
<evidence type="ECO:0000256" key="1">
    <source>
        <dbReference type="ARBA" id="ARBA00022801"/>
    </source>
</evidence>
<evidence type="ECO:0000313" key="3">
    <source>
        <dbReference type="EMBL" id="KAA0150416.1"/>
    </source>
</evidence>
<evidence type="ECO:0008006" key="11">
    <source>
        <dbReference type="Google" id="ProtNLM"/>
    </source>
</evidence>
<dbReference type="Pfam" id="PF02545">
    <property type="entry name" value="Maf"/>
    <property type="match status" value="2"/>
</dbReference>
<dbReference type="GO" id="GO:0047429">
    <property type="term" value="F:nucleoside triphosphate diphosphatase activity"/>
    <property type="evidence" value="ECO:0007669"/>
    <property type="project" value="InterPro"/>
</dbReference>
<accession>A0A5A8CBE8</accession>
<evidence type="ECO:0000313" key="10">
    <source>
        <dbReference type="Proteomes" id="UP000325113"/>
    </source>
</evidence>
<dbReference type="PANTHER" id="PTHR43213">
    <property type="entry name" value="BIFUNCTIONAL DTTP/UTP PYROPHOSPHATASE/METHYLTRANSFERASE PROTEIN-RELATED"/>
    <property type="match status" value="1"/>
</dbReference>
<dbReference type="EMBL" id="VLTN01000034">
    <property type="protein sequence ID" value="KAA0150416.1"/>
    <property type="molecule type" value="Genomic_DNA"/>
</dbReference>
<evidence type="ECO:0000313" key="8">
    <source>
        <dbReference type="Proteomes" id="UP000323011"/>
    </source>
</evidence>
<dbReference type="PANTHER" id="PTHR43213:SF4">
    <property type="entry name" value="7-METHYL-GTP PYROPHOSPHATASE"/>
    <property type="match status" value="1"/>
</dbReference>
<dbReference type="SUPFAM" id="SSF52972">
    <property type="entry name" value="ITPase-like"/>
    <property type="match status" value="2"/>
</dbReference>
<evidence type="ECO:0000313" key="7">
    <source>
        <dbReference type="Proteomes" id="UP000322899"/>
    </source>
</evidence>